<accession>A0A0M3J711</accession>
<dbReference type="EMBL" id="UYRR01004778">
    <property type="protein sequence ID" value="VDK21294.1"/>
    <property type="molecule type" value="Genomic_DNA"/>
</dbReference>
<dbReference type="Proteomes" id="UP000267096">
    <property type="component" value="Unassembled WGS sequence"/>
</dbReference>
<name>A0A0M3J711_ANISI</name>
<evidence type="ECO:0000256" key="1">
    <source>
        <dbReference type="SAM" id="MobiDB-lite"/>
    </source>
</evidence>
<proteinExistence type="predicted"/>
<reference evidence="4" key="1">
    <citation type="submission" date="2017-02" db="UniProtKB">
        <authorList>
            <consortium name="WormBaseParasite"/>
        </authorList>
    </citation>
    <scope>IDENTIFICATION</scope>
</reference>
<evidence type="ECO:0000313" key="3">
    <source>
        <dbReference type="Proteomes" id="UP000267096"/>
    </source>
</evidence>
<sequence length="80" mass="8550">MLPRRISGPGWPRINRKGEYSGGPEARASVVDSVEDRSEAPETSKVAMGSGAAQISKVGKRSGAPETTKVPRFRKVEAPE</sequence>
<dbReference type="WBParaSite" id="ASIM_0000335301-mRNA-1">
    <property type="protein sequence ID" value="ASIM_0000335301-mRNA-1"/>
    <property type="gene ID" value="ASIM_0000335301"/>
</dbReference>
<dbReference type="AlphaFoldDB" id="A0A0M3J711"/>
<protein>
    <submittedName>
        <fullName evidence="2 4">Uncharacterized protein</fullName>
    </submittedName>
</protein>
<gene>
    <name evidence="2" type="ORF">ASIM_LOCUS3194</name>
</gene>
<keyword evidence="3" id="KW-1185">Reference proteome</keyword>
<organism evidence="4">
    <name type="scientific">Anisakis simplex</name>
    <name type="common">Herring worm</name>
    <dbReference type="NCBI Taxonomy" id="6269"/>
    <lineage>
        <taxon>Eukaryota</taxon>
        <taxon>Metazoa</taxon>
        <taxon>Ecdysozoa</taxon>
        <taxon>Nematoda</taxon>
        <taxon>Chromadorea</taxon>
        <taxon>Rhabditida</taxon>
        <taxon>Spirurina</taxon>
        <taxon>Ascaridomorpha</taxon>
        <taxon>Ascaridoidea</taxon>
        <taxon>Anisakidae</taxon>
        <taxon>Anisakis</taxon>
        <taxon>Anisakis simplex complex</taxon>
    </lineage>
</organism>
<evidence type="ECO:0000313" key="4">
    <source>
        <dbReference type="WBParaSite" id="ASIM_0000335301-mRNA-1"/>
    </source>
</evidence>
<reference evidence="2 3" key="2">
    <citation type="submission" date="2018-11" db="EMBL/GenBank/DDBJ databases">
        <authorList>
            <consortium name="Pathogen Informatics"/>
        </authorList>
    </citation>
    <scope>NUCLEOTIDE SEQUENCE [LARGE SCALE GENOMIC DNA]</scope>
</reference>
<evidence type="ECO:0000313" key="2">
    <source>
        <dbReference type="EMBL" id="VDK21294.1"/>
    </source>
</evidence>
<feature type="region of interest" description="Disordered" evidence="1">
    <location>
        <begin position="1"/>
        <end position="80"/>
    </location>
</feature>